<feature type="domain" description="BHLH" evidence="8">
    <location>
        <begin position="469"/>
        <end position="518"/>
    </location>
</feature>
<evidence type="ECO:0000259" key="8">
    <source>
        <dbReference type="PROSITE" id="PS50888"/>
    </source>
</evidence>
<dbReference type="InterPro" id="IPR025610">
    <property type="entry name" value="MYC/MYB_N"/>
</dbReference>
<reference evidence="9" key="1">
    <citation type="submission" date="2017-08" db="EMBL/GenBank/DDBJ databases">
        <title>MaMybA, an R2R3MYB plays a role in blue flower pigmentation of Muscari armeniacum.</title>
        <authorList>
            <person name="Chen K."/>
            <person name="Liu Y."/>
        </authorList>
    </citation>
    <scope>NUCLEOTIDE SEQUENCE</scope>
</reference>
<evidence type="ECO:0000313" key="9">
    <source>
        <dbReference type="EMBL" id="AVD68968.1"/>
    </source>
</evidence>
<dbReference type="GO" id="GO:0046983">
    <property type="term" value="F:protein dimerization activity"/>
    <property type="evidence" value="ECO:0007669"/>
    <property type="project" value="InterPro"/>
</dbReference>
<dbReference type="Gene3D" id="4.10.280.10">
    <property type="entry name" value="Helix-loop-helix DNA-binding domain"/>
    <property type="match status" value="1"/>
</dbReference>
<keyword evidence="6" id="KW-0539">Nucleus</keyword>
<sequence length="666" mass="74564">MAAGAQIHEGMQEKDFRKQLSATVRNIQWSYAIFWAYPVRQQGVLAWSDGYYNGDIKTRKTTQPMEFKADQIGLQRSEQLRELFESLAADDNNQQTRRPSASLSPEDLTATEWYYLVCMSFTFSPGQGLPGRALASNQHIWLSNAQFADSKTFSRSLLAKSASIQTVVCMPFMDGVLELGTTEKVSEDPCLLQQITTTFWELPVPVFSEQSISSSPTSDKDEEEEDAHPIIDHGLEDVTALDNHNLVPGHQSPLEDILSPLDFNFPYYALNEETRLIHDRVEELNPNICEELQNGSPEASSNDYCLNHHDDDSFKMDGLSQVHDETSNCLHGSLNSSDCVSFVDTPMILSSPMGGRIKDHALDCLQEGNYANLTSLDLDGDENHYRRTLSAILRNSKGSVSVSCLPNGSHASSFMSWRRNSTCQKPLGGVSQKLLKKVLVDASWIQGGRPMKPPEENGTGDKVWKPEGDDAANHVLSERRRREKLNEKFLILRSLVPSISKVDKASILGDTIEYLKELARRVEELESCKEIVEMEAREKRKHPDIAERTSDNYGNEDTNQRKSLARKRKACDIEGDRWCISKDAGVDINVTVIDNEVMIEMNCPWRDCLLLEIVDAISSIQLDVLSVQSSTSNGSLALTLKAKFMNLAVVSPGMVKRALHRVASKR</sequence>
<dbReference type="InterPro" id="IPR011598">
    <property type="entry name" value="bHLH_dom"/>
</dbReference>
<dbReference type="PANTHER" id="PTHR46266:SF3">
    <property type="entry name" value="TRANSCRIPTION FACTOR EGL1"/>
    <property type="match status" value="1"/>
</dbReference>
<dbReference type="InterPro" id="IPR036638">
    <property type="entry name" value="HLH_DNA-bd_sf"/>
</dbReference>
<accession>A0A5A4HZF1</accession>
<evidence type="ECO:0000256" key="3">
    <source>
        <dbReference type="ARBA" id="ARBA00023015"/>
    </source>
</evidence>
<feature type="region of interest" description="Disordered" evidence="7">
    <location>
        <begin position="446"/>
        <end position="468"/>
    </location>
</feature>
<dbReference type="SUPFAM" id="SSF47459">
    <property type="entry name" value="HLH, helix-loop-helix DNA-binding domain"/>
    <property type="match status" value="1"/>
</dbReference>
<dbReference type="SMART" id="SM00353">
    <property type="entry name" value="HLH"/>
    <property type="match status" value="1"/>
</dbReference>
<organism evidence="9">
    <name type="scientific">Muscari armeniacum</name>
    <name type="common">Grape hyacinth</name>
    <dbReference type="NCBI Taxonomy" id="156613"/>
    <lineage>
        <taxon>Eukaryota</taxon>
        <taxon>Viridiplantae</taxon>
        <taxon>Streptophyta</taxon>
        <taxon>Embryophyta</taxon>
        <taxon>Tracheophyta</taxon>
        <taxon>Spermatophyta</taxon>
        <taxon>Magnoliopsida</taxon>
        <taxon>Liliopsida</taxon>
        <taxon>Asparagales</taxon>
        <taxon>Hyacinthaceae</taxon>
        <taxon>Hyacinthoideae</taxon>
        <taxon>Hyacintheae</taxon>
        <taxon>Muscari</taxon>
    </lineage>
</organism>
<evidence type="ECO:0000256" key="4">
    <source>
        <dbReference type="ARBA" id="ARBA00023159"/>
    </source>
</evidence>
<comment type="similarity">
    <text evidence="2">Belongs to the bHLH protein family.</text>
</comment>
<dbReference type="EMBL" id="MF663729">
    <property type="protein sequence ID" value="AVD68968.1"/>
    <property type="molecule type" value="mRNA"/>
</dbReference>
<evidence type="ECO:0000256" key="1">
    <source>
        <dbReference type="ARBA" id="ARBA00004123"/>
    </source>
</evidence>
<dbReference type="Pfam" id="PF00010">
    <property type="entry name" value="HLH"/>
    <property type="match status" value="1"/>
</dbReference>
<keyword evidence="4" id="KW-0010">Activator</keyword>
<evidence type="ECO:0000256" key="2">
    <source>
        <dbReference type="ARBA" id="ARBA00005510"/>
    </source>
</evidence>
<dbReference type="Pfam" id="PF14215">
    <property type="entry name" value="bHLH-MYC_N"/>
    <property type="match status" value="1"/>
</dbReference>
<keyword evidence="5" id="KW-0804">Transcription</keyword>
<dbReference type="GO" id="GO:0005634">
    <property type="term" value="C:nucleus"/>
    <property type="evidence" value="ECO:0007669"/>
    <property type="project" value="UniProtKB-SubCell"/>
</dbReference>
<protein>
    <submittedName>
        <fullName evidence="9">BHLH1</fullName>
    </submittedName>
</protein>
<proteinExistence type="evidence at transcript level"/>
<feature type="compositionally biased region" description="Basic and acidic residues" evidence="7">
    <location>
        <begin position="540"/>
        <end position="550"/>
    </location>
</feature>
<gene>
    <name evidence="9" type="primary">bHLH1</name>
</gene>
<feature type="region of interest" description="Disordered" evidence="7">
    <location>
        <begin position="540"/>
        <end position="561"/>
    </location>
</feature>
<name>A0A5A4HZF1_MUSAR</name>
<dbReference type="PROSITE" id="PS50888">
    <property type="entry name" value="BHLH"/>
    <property type="match status" value="1"/>
</dbReference>
<dbReference type="AlphaFoldDB" id="A0A5A4HZF1"/>
<evidence type="ECO:0000256" key="7">
    <source>
        <dbReference type="SAM" id="MobiDB-lite"/>
    </source>
</evidence>
<dbReference type="Pfam" id="PF22754">
    <property type="entry name" value="bHLH-TF_ACT-like_plant"/>
    <property type="match status" value="1"/>
</dbReference>
<dbReference type="InterPro" id="IPR054502">
    <property type="entry name" value="bHLH-TF_ACT-like_plant"/>
</dbReference>
<dbReference type="PANTHER" id="PTHR46266">
    <property type="entry name" value="TRANSCRIPTION FACTOR TT8"/>
    <property type="match status" value="1"/>
</dbReference>
<keyword evidence="3" id="KW-0805">Transcription regulation</keyword>
<evidence type="ECO:0000256" key="6">
    <source>
        <dbReference type="ARBA" id="ARBA00023242"/>
    </source>
</evidence>
<comment type="subcellular location">
    <subcellularLocation>
        <location evidence="1">Nucleus</location>
    </subcellularLocation>
</comment>
<evidence type="ECO:0000256" key="5">
    <source>
        <dbReference type="ARBA" id="ARBA00023163"/>
    </source>
</evidence>